<dbReference type="Proteomes" id="UP000014680">
    <property type="component" value="Unassembled WGS sequence"/>
</dbReference>
<dbReference type="EMBL" id="KB206860">
    <property type="protein sequence ID" value="ELP87451.1"/>
    <property type="molecule type" value="Genomic_DNA"/>
</dbReference>
<feature type="coiled-coil region" evidence="1">
    <location>
        <begin position="183"/>
        <end position="217"/>
    </location>
</feature>
<reference evidence="2 3" key="1">
    <citation type="submission" date="2012-10" db="EMBL/GenBank/DDBJ databases">
        <authorList>
            <person name="Zafar N."/>
            <person name="Inman J."/>
            <person name="Hall N."/>
            <person name="Lorenzi H."/>
            <person name="Caler E."/>
        </authorList>
    </citation>
    <scope>NUCLEOTIDE SEQUENCE [LARGE SCALE GENOMIC DNA]</scope>
    <source>
        <strain evidence="2 3">IP1</strain>
    </source>
</reference>
<name>A0A0A1U6L2_ENTIV</name>
<feature type="coiled-coil region" evidence="1">
    <location>
        <begin position="21"/>
        <end position="55"/>
    </location>
</feature>
<evidence type="ECO:0000256" key="1">
    <source>
        <dbReference type="SAM" id="Coils"/>
    </source>
</evidence>
<dbReference type="RefSeq" id="XP_004254222.1">
    <property type="nucleotide sequence ID" value="XM_004254174.1"/>
</dbReference>
<dbReference type="VEuPathDB" id="AmoebaDB:EIN_097180"/>
<sequence>MSEEQDKDKLLEIVRRQHDVLVKMKSDRAEMESELKKLKDENMELLIEKEEMKGDTHWRDESLSLRDELNVVASELDKYQKQNLVLRRENDSLRSGGEEAATLKTTNEGLKKKISEYESRILALVKVVEQCKNKVNLSSEQCMRLKVDIDEERLKRETFMTKVKEACDKNKIAVEPESIALKMNEMKMEVQRANILVEEYKSRYNRAVERMADMENQKITNQSSGEHFEMIEDDAENVIE</sequence>
<accession>A0A0A1U6L2</accession>
<gene>
    <name evidence="2" type="ORF">EIN_097180</name>
</gene>
<keyword evidence="1" id="KW-0175">Coiled coil</keyword>
<proteinExistence type="predicted"/>
<keyword evidence="3" id="KW-1185">Reference proteome</keyword>
<dbReference type="OrthoDB" id="29789at2759"/>
<dbReference type="GeneID" id="14886199"/>
<evidence type="ECO:0000313" key="3">
    <source>
        <dbReference type="Proteomes" id="UP000014680"/>
    </source>
</evidence>
<dbReference type="OMA" id="DTHWRDE"/>
<evidence type="ECO:0000313" key="2">
    <source>
        <dbReference type="EMBL" id="ELP87451.1"/>
    </source>
</evidence>
<dbReference type="AlphaFoldDB" id="A0A0A1U6L2"/>
<organism evidence="2 3">
    <name type="scientific">Entamoeba invadens IP1</name>
    <dbReference type="NCBI Taxonomy" id="370355"/>
    <lineage>
        <taxon>Eukaryota</taxon>
        <taxon>Amoebozoa</taxon>
        <taxon>Evosea</taxon>
        <taxon>Archamoebae</taxon>
        <taxon>Mastigamoebida</taxon>
        <taxon>Entamoebidae</taxon>
        <taxon>Entamoeba</taxon>
    </lineage>
</organism>
<protein>
    <submittedName>
        <fullName evidence="2">Uncharacterized protein</fullName>
    </submittedName>
</protein>
<dbReference type="KEGG" id="eiv:EIN_097180"/>